<protein>
    <submittedName>
        <fullName evidence="1">Uncharacterized protein</fullName>
    </submittedName>
</protein>
<dbReference type="EMBL" id="CM042881">
    <property type="protein sequence ID" value="KAI4384214.1"/>
    <property type="molecule type" value="Genomic_DNA"/>
</dbReference>
<gene>
    <name evidence="1" type="ORF">MLD38_002399</name>
</gene>
<evidence type="ECO:0000313" key="1">
    <source>
        <dbReference type="EMBL" id="KAI4384214.1"/>
    </source>
</evidence>
<dbReference type="Proteomes" id="UP001057402">
    <property type="component" value="Chromosome 2"/>
</dbReference>
<evidence type="ECO:0000313" key="2">
    <source>
        <dbReference type="Proteomes" id="UP001057402"/>
    </source>
</evidence>
<comment type="caution">
    <text evidence="1">The sequence shown here is derived from an EMBL/GenBank/DDBJ whole genome shotgun (WGS) entry which is preliminary data.</text>
</comment>
<sequence>MTGAPPPPLTNFIISNSSSISIFTASPFRNPAFLYDTILPKILAVKTEHMSNRKIRQSVYLRALPCTTPATRSGRIIPIHTANKNCLDFDPIHSHQETSPSAEFLTLGKSIDPIRPFKRLQ</sequence>
<proteinExistence type="predicted"/>
<accession>A0ACB9S2Y5</accession>
<organism evidence="1 2">
    <name type="scientific">Melastoma candidum</name>
    <dbReference type="NCBI Taxonomy" id="119954"/>
    <lineage>
        <taxon>Eukaryota</taxon>
        <taxon>Viridiplantae</taxon>
        <taxon>Streptophyta</taxon>
        <taxon>Embryophyta</taxon>
        <taxon>Tracheophyta</taxon>
        <taxon>Spermatophyta</taxon>
        <taxon>Magnoliopsida</taxon>
        <taxon>eudicotyledons</taxon>
        <taxon>Gunneridae</taxon>
        <taxon>Pentapetalae</taxon>
        <taxon>rosids</taxon>
        <taxon>malvids</taxon>
        <taxon>Myrtales</taxon>
        <taxon>Melastomataceae</taxon>
        <taxon>Melastomatoideae</taxon>
        <taxon>Melastomateae</taxon>
        <taxon>Melastoma</taxon>
    </lineage>
</organism>
<reference evidence="2" key="1">
    <citation type="journal article" date="2023" name="Front. Plant Sci.">
        <title>Chromosomal-level genome assembly of Melastoma candidum provides insights into trichome evolution.</title>
        <authorList>
            <person name="Zhong Y."/>
            <person name="Wu W."/>
            <person name="Sun C."/>
            <person name="Zou P."/>
            <person name="Liu Y."/>
            <person name="Dai S."/>
            <person name="Zhou R."/>
        </authorList>
    </citation>
    <scope>NUCLEOTIDE SEQUENCE [LARGE SCALE GENOMIC DNA]</scope>
</reference>
<name>A0ACB9S2Y5_9MYRT</name>
<keyword evidence="2" id="KW-1185">Reference proteome</keyword>